<organism evidence="1 2">
    <name type="scientific">Pseudoduganella violacea</name>
    <dbReference type="NCBI Taxonomy" id="1715466"/>
    <lineage>
        <taxon>Bacteria</taxon>
        <taxon>Pseudomonadati</taxon>
        <taxon>Pseudomonadota</taxon>
        <taxon>Betaproteobacteria</taxon>
        <taxon>Burkholderiales</taxon>
        <taxon>Oxalobacteraceae</taxon>
        <taxon>Telluria group</taxon>
        <taxon>Pseudoduganella</taxon>
    </lineage>
</organism>
<accession>A0A7W5BF36</accession>
<proteinExistence type="predicted"/>
<gene>
    <name evidence="1" type="ORF">FHS03_004827</name>
</gene>
<keyword evidence="2" id="KW-1185">Reference proteome</keyword>
<name>A0A7W5BF36_9BURK</name>
<evidence type="ECO:0000313" key="2">
    <source>
        <dbReference type="Proteomes" id="UP000541535"/>
    </source>
</evidence>
<sequence length="187" mass="20424">MRRMPLALQFPSDVVRRWPHGSLAWSVFLPLSRTGRATRHAFPLTGSAGRGPHAGPRFNQSFCHRATVRGALLRRGRRSHGQPGTYGNHEAARWKGWWITVRKEGSCAVRRDGRHAHDLAPQCAALSVQETEIARDGETHSAIASAFLRHHASPQTSLSEHGAAMGAAPWWVVSPGPSAQGPARRSA</sequence>
<dbReference type="AlphaFoldDB" id="A0A7W5BF36"/>
<dbReference type="Proteomes" id="UP000541535">
    <property type="component" value="Unassembled WGS sequence"/>
</dbReference>
<evidence type="ECO:0000313" key="1">
    <source>
        <dbReference type="EMBL" id="MBB3121735.1"/>
    </source>
</evidence>
<comment type="caution">
    <text evidence="1">The sequence shown here is derived from an EMBL/GenBank/DDBJ whole genome shotgun (WGS) entry which is preliminary data.</text>
</comment>
<protein>
    <submittedName>
        <fullName evidence="1">Uncharacterized protein</fullName>
    </submittedName>
</protein>
<dbReference type="EMBL" id="JACHXD010000019">
    <property type="protein sequence ID" value="MBB3121735.1"/>
    <property type="molecule type" value="Genomic_DNA"/>
</dbReference>
<reference evidence="1 2" key="1">
    <citation type="submission" date="2020-08" db="EMBL/GenBank/DDBJ databases">
        <title>Genomic Encyclopedia of Type Strains, Phase III (KMG-III): the genomes of soil and plant-associated and newly described type strains.</title>
        <authorList>
            <person name="Whitman W."/>
        </authorList>
    </citation>
    <scope>NUCLEOTIDE SEQUENCE [LARGE SCALE GENOMIC DNA]</scope>
    <source>
        <strain evidence="1 2">CECT 8897</strain>
    </source>
</reference>